<dbReference type="PANTHER" id="PTHR33608">
    <property type="entry name" value="BLL2464 PROTEIN"/>
    <property type="match status" value="1"/>
</dbReference>
<name>A0A3S4CE23_9HYPH</name>
<keyword evidence="3" id="KW-1185">Reference proteome</keyword>
<dbReference type="Pfam" id="PF01882">
    <property type="entry name" value="DUF58"/>
    <property type="match status" value="1"/>
</dbReference>
<evidence type="ECO:0000259" key="1">
    <source>
        <dbReference type="Pfam" id="PF01882"/>
    </source>
</evidence>
<evidence type="ECO:0000313" key="3">
    <source>
        <dbReference type="Proteomes" id="UP000268844"/>
    </source>
</evidence>
<dbReference type="Gene3D" id="3.40.50.410">
    <property type="entry name" value="von Willebrand factor, type A domain"/>
    <property type="match status" value="1"/>
</dbReference>
<gene>
    <name evidence="2" type="ORF">DEVEQU_03104</name>
</gene>
<dbReference type="AlphaFoldDB" id="A0A3S4CE23"/>
<dbReference type="Proteomes" id="UP000268844">
    <property type="component" value="Unassembled WGS sequence"/>
</dbReference>
<reference evidence="2 3" key="1">
    <citation type="submission" date="2018-12" db="EMBL/GenBank/DDBJ databases">
        <authorList>
            <person name="Criscuolo A."/>
        </authorList>
    </citation>
    <scope>NUCLEOTIDE SEQUENCE [LARGE SCALE GENOMIC DNA]</scope>
    <source>
        <strain evidence="2">ACIP1116281</strain>
    </source>
</reference>
<dbReference type="RefSeq" id="WP_126151480.1">
    <property type="nucleotide sequence ID" value="NZ_JBHTMH010000001.1"/>
</dbReference>
<dbReference type="EMBL" id="UZWD01000038">
    <property type="protein sequence ID" value="VDS05957.1"/>
    <property type="molecule type" value="Genomic_DNA"/>
</dbReference>
<evidence type="ECO:0000313" key="2">
    <source>
        <dbReference type="EMBL" id="VDS05957.1"/>
    </source>
</evidence>
<dbReference type="InterPro" id="IPR002881">
    <property type="entry name" value="DUF58"/>
</dbReference>
<feature type="domain" description="DUF58" evidence="1">
    <location>
        <begin position="43"/>
        <end position="248"/>
    </location>
</feature>
<protein>
    <recommendedName>
        <fullName evidence="1">DUF58 domain-containing protein</fullName>
    </recommendedName>
</protein>
<proteinExistence type="predicted"/>
<dbReference type="SUPFAM" id="SSF53300">
    <property type="entry name" value="vWA-like"/>
    <property type="match status" value="1"/>
</dbReference>
<accession>A0A3S4CE23</accession>
<dbReference type="InterPro" id="IPR036465">
    <property type="entry name" value="vWFA_dom_sf"/>
</dbReference>
<organism evidence="2 3">
    <name type="scientific">Devosia equisanguinis</name>
    <dbReference type="NCBI Taxonomy" id="2490941"/>
    <lineage>
        <taxon>Bacteria</taxon>
        <taxon>Pseudomonadati</taxon>
        <taxon>Pseudomonadota</taxon>
        <taxon>Alphaproteobacteria</taxon>
        <taxon>Hyphomicrobiales</taxon>
        <taxon>Devosiaceae</taxon>
        <taxon>Devosia</taxon>
    </lineage>
</organism>
<dbReference type="OrthoDB" id="9776116at2"/>
<dbReference type="PANTHER" id="PTHR33608:SF6">
    <property type="entry name" value="BLL2464 PROTEIN"/>
    <property type="match status" value="1"/>
</dbReference>
<sequence length="291" mass="31815">MSPSPALLEQLSTARFVMTRAAPSVGIGERRSATKGVGLEFAEHRPYRPGDDVRHLDPRVMARLGESYIRQYFVDRQLPVFILLDGTRSMLAGSPQKFAIAAEIAQLAAFVGLAAGDRVRVGVSGDGGFRWSQPLQGGARAQILFDWFAKLTPGGRSDFGQDIETALRDMGQAAYVVVVSDWWDERMQRALDMLDGQGHEVVGIQVAAPEEIDPTALGNGSVLLVDEETGDEVETVIDEAVIADYRATLETFKANLRQRLVSRGGRFFSLSSSADITRFFLRDLRAAGVLL</sequence>